<dbReference type="HOGENOM" id="CLU_1993017_0_0_1"/>
<evidence type="ECO:0000313" key="2">
    <source>
        <dbReference type="EMBL" id="CBX94964.1"/>
    </source>
</evidence>
<evidence type="ECO:0000313" key="3">
    <source>
        <dbReference type="Proteomes" id="UP000002668"/>
    </source>
</evidence>
<organism evidence="3">
    <name type="scientific">Leptosphaeria maculans (strain JN3 / isolate v23.1.3 / race Av1-4-5-6-7-8)</name>
    <name type="common">Blackleg fungus</name>
    <name type="synonym">Phoma lingam</name>
    <dbReference type="NCBI Taxonomy" id="985895"/>
    <lineage>
        <taxon>Eukaryota</taxon>
        <taxon>Fungi</taxon>
        <taxon>Dikarya</taxon>
        <taxon>Ascomycota</taxon>
        <taxon>Pezizomycotina</taxon>
        <taxon>Dothideomycetes</taxon>
        <taxon>Pleosporomycetidae</taxon>
        <taxon>Pleosporales</taxon>
        <taxon>Pleosporineae</taxon>
        <taxon>Leptosphaeriaceae</taxon>
        <taxon>Plenodomus</taxon>
        <taxon>Plenodomus lingam/Leptosphaeria maculans species complex</taxon>
    </lineage>
</organism>
<sequence length="125" mass="14263">MYVQCCVSAQLRLPPLAFLFILWAAFDSVEGGRKFVEFGAKFEIDRTSPRRWRKKEKKGKKPAKASLIGGRKLTRRSISALEDRLEFEDTPHTVEWANPNGKAEACGELLERAGLWQPYVLGTMY</sequence>
<dbReference type="InParanoid" id="E4ZU85"/>
<gene>
    <name evidence="2" type="ORF">LEMA_P113790.1</name>
</gene>
<accession>E4ZU85</accession>
<feature type="signal peptide" evidence="1">
    <location>
        <begin position="1"/>
        <end position="31"/>
    </location>
</feature>
<dbReference type="Proteomes" id="UP000002668">
    <property type="component" value="Genome"/>
</dbReference>
<name>E4ZU85_LEPMJ</name>
<keyword evidence="3" id="KW-1185">Reference proteome</keyword>
<keyword evidence="1" id="KW-0732">Signal</keyword>
<feature type="chain" id="PRO_5003192152" evidence="1">
    <location>
        <begin position="32"/>
        <end position="125"/>
    </location>
</feature>
<reference evidence="3" key="1">
    <citation type="journal article" date="2011" name="Nat. Commun.">
        <title>Effector diversification within compartments of the Leptosphaeria maculans genome affected by Repeat-Induced Point mutations.</title>
        <authorList>
            <person name="Rouxel T."/>
            <person name="Grandaubert J."/>
            <person name="Hane J.K."/>
            <person name="Hoede C."/>
            <person name="van de Wouw A.P."/>
            <person name="Couloux A."/>
            <person name="Dominguez V."/>
            <person name="Anthouard V."/>
            <person name="Bally P."/>
            <person name="Bourras S."/>
            <person name="Cozijnsen A.J."/>
            <person name="Ciuffetti L.M."/>
            <person name="Degrave A."/>
            <person name="Dilmaghani A."/>
            <person name="Duret L."/>
            <person name="Fudal I."/>
            <person name="Goodwin S.B."/>
            <person name="Gout L."/>
            <person name="Glaser N."/>
            <person name="Linglin J."/>
            <person name="Kema G.H.J."/>
            <person name="Lapalu N."/>
            <person name="Lawrence C.B."/>
            <person name="May K."/>
            <person name="Meyer M."/>
            <person name="Ollivier B."/>
            <person name="Poulain J."/>
            <person name="Schoch C.L."/>
            <person name="Simon A."/>
            <person name="Spatafora J.W."/>
            <person name="Stachowiak A."/>
            <person name="Turgeon B.G."/>
            <person name="Tyler B.M."/>
            <person name="Vincent D."/>
            <person name="Weissenbach J."/>
            <person name="Amselem J."/>
            <person name="Quesneville H."/>
            <person name="Oliver R.P."/>
            <person name="Wincker P."/>
            <person name="Balesdent M.-H."/>
            <person name="Howlett B.J."/>
        </authorList>
    </citation>
    <scope>NUCLEOTIDE SEQUENCE [LARGE SCALE GENOMIC DNA]</scope>
    <source>
        <strain evidence="3">JN3 / isolate v23.1.3 / race Av1-4-5-6-7-8</strain>
    </source>
</reference>
<proteinExistence type="predicted"/>
<dbReference type="EMBL" id="FP929126">
    <property type="protein sequence ID" value="CBX94964.1"/>
    <property type="molecule type" value="Genomic_DNA"/>
</dbReference>
<evidence type="ECO:0000256" key="1">
    <source>
        <dbReference type="SAM" id="SignalP"/>
    </source>
</evidence>
<protein>
    <submittedName>
        <fullName evidence="2">Predicted protein</fullName>
    </submittedName>
</protein>
<dbReference type="AlphaFoldDB" id="E4ZU85"/>
<dbReference type="VEuPathDB" id="FungiDB:LEMA_P113790.1"/>